<organism evidence="1 2">
    <name type="scientific">Thelohanellus kitauei</name>
    <name type="common">Myxosporean</name>
    <dbReference type="NCBI Taxonomy" id="669202"/>
    <lineage>
        <taxon>Eukaryota</taxon>
        <taxon>Metazoa</taxon>
        <taxon>Cnidaria</taxon>
        <taxon>Myxozoa</taxon>
        <taxon>Myxosporea</taxon>
        <taxon>Bivalvulida</taxon>
        <taxon>Platysporina</taxon>
        <taxon>Myxobolidae</taxon>
        <taxon>Thelohanellus</taxon>
    </lineage>
</organism>
<name>A0A0C2N6E8_THEKT</name>
<keyword evidence="2" id="KW-1185">Reference proteome</keyword>
<evidence type="ECO:0000313" key="2">
    <source>
        <dbReference type="Proteomes" id="UP000031668"/>
    </source>
</evidence>
<dbReference type="EMBL" id="JWZT01002419">
    <property type="protein sequence ID" value="KII69492.1"/>
    <property type="molecule type" value="Genomic_DNA"/>
</dbReference>
<sequence length="102" mass="11889">MRDVGDLITEILLFLNIISEIKGYLRLRESQGLSDVKFDVFEHMEELNTKIRGNDIFSHQMYSAVMAIKLKIKMFCRQLSHNITTHFLKLENMAQQITSIGK</sequence>
<accession>A0A0C2N6E8</accession>
<dbReference type="Proteomes" id="UP000031668">
    <property type="component" value="Unassembled WGS sequence"/>
</dbReference>
<evidence type="ECO:0000313" key="1">
    <source>
        <dbReference type="EMBL" id="KII69492.1"/>
    </source>
</evidence>
<comment type="caution">
    <text evidence="1">The sequence shown here is derived from an EMBL/GenBank/DDBJ whole genome shotgun (WGS) entry which is preliminary data.</text>
</comment>
<protein>
    <submittedName>
        <fullName evidence="1">Uncharacterized protein</fullName>
    </submittedName>
</protein>
<reference evidence="1 2" key="1">
    <citation type="journal article" date="2014" name="Genome Biol. Evol.">
        <title>The genome of the myxosporean Thelohanellus kitauei shows adaptations to nutrient acquisition within its fish host.</title>
        <authorList>
            <person name="Yang Y."/>
            <person name="Xiong J."/>
            <person name="Zhou Z."/>
            <person name="Huo F."/>
            <person name="Miao W."/>
            <person name="Ran C."/>
            <person name="Liu Y."/>
            <person name="Zhang J."/>
            <person name="Feng J."/>
            <person name="Wang M."/>
            <person name="Wang M."/>
            <person name="Wang L."/>
            <person name="Yao B."/>
        </authorList>
    </citation>
    <scope>NUCLEOTIDE SEQUENCE [LARGE SCALE GENOMIC DNA]</scope>
    <source>
        <strain evidence="1">Wuqing</strain>
    </source>
</reference>
<dbReference type="AlphaFoldDB" id="A0A0C2N6E8"/>
<proteinExistence type="predicted"/>
<gene>
    <name evidence="1" type="ORF">RF11_04085</name>
</gene>